<evidence type="ECO:0000313" key="3">
    <source>
        <dbReference type="Proteomes" id="UP001149954"/>
    </source>
</evidence>
<feature type="region of interest" description="Disordered" evidence="1">
    <location>
        <begin position="1"/>
        <end position="108"/>
    </location>
</feature>
<reference evidence="2" key="2">
    <citation type="journal article" date="2023" name="IMA Fungus">
        <title>Comparative genomic study of the Penicillium genus elucidates a diverse pangenome and 15 lateral gene transfer events.</title>
        <authorList>
            <person name="Petersen C."/>
            <person name="Sorensen T."/>
            <person name="Nielsen M.R."/>
            <person name="Sondergaard T.E."/>
            <person name="Sorensen J.L."/>
            <person name="Fitzpatrick D.A."/>
            <person name="Frisvad J.C."/>
            <person name="Nielsen K.L."/>
        </authorList>
    </citation>
    <scope>NUCLEOTIDE SEQUENCE</scope>
    <source>
        <strain evidence="2">IBT 29495</strain>
    </source>
</reference>
<name>A0A9W9Y537_9EURO</name>
<gene>
    <name evidence="2" type="ORF">N7463_000431</name>
</gene>
<proteinExistence type="predicted"/>
<organism evidence="2 3">
    <name type="scientific">Penicillium fimorum</name>
    <dbReference type="NCBI Taxonomy" id="1882269"/>
    <lineage>
        <taxon>Eukaryota</taxon>
        <taxon>Fungi</taxon>
        <taxon>Dikarya</taxon>
        <taxon>Ascomycota</taxon>
        <taxon>Pezizomycotina</taxon>
        <taxon>Eurotiomycetes</taxon>
        <taxon>Eurotiomycetidae</taxon>
        <taxon>Eurotiales</taxon>
        <taxon>Aspergillaceae</taxon>
        <taxon>Penicillium</taxon>
    </lineage>
</organism>
<dbReference type="EMBL" id="JAPWDS010000001">
    <property type="protein sequence ID" value="KAJ5519978.1"/>
    <property type="molecule type" value="Genomic_DNA"/>
</dbReference>
<dbReference type="AlphaFoldDB" id="A0A9W9Y537"/>
<reference evidence="2" key="1">
    <citation type="submission" date="2022-12" db="EMBL/GenBank/DDBJ databases">
        <authorList>
            <person name="Petersen C."/>
        </authorList>
    </citation>
    <scope>NUCLEOTIDE SEQUENCE</scope>
    <source>
        <strain evidence="2">IBT 29495</strain>
    </source>
</reference>
<dbReference type="OrthoDB" id="4360259at2759"/>
<dbReference type="Proteomes" id="UP001149954">
    <property type="component" value="Unassembled WGS sequence"/>
</dbReference>
<protein>
    <submittedName>
        <fullName evidence="2">Uncharacterized protein</fullName>
    </submittedName>
</protein>
<keyword evidence="3" id="KW-1185">Reference proteome</keyword>
<feature type="compositionally biased region" description="Polar residues" evidence="1">
    <location>
        <begin position="77"/>
        <end position="90"/>
    </location>
</feature>
<sequence length="313" mass="35003">MSEPASSPIKRFINRFRRASGNTDGGDDTEVPPPTTPKKQDRKRKGDNGDDDPFAPAAKRPATGPPGLDRARRKLTSRTSKGTSTHQNQSPVDPETEEDPEPGLPMLPTSLRSLRAIAGRVSASMNPDQLHLLDRTPTDEMINYYRAEGAKFENWMANANLAEPRCPVVQATVTMLNLTSANPPNEPEFHVWDSEMVVPPKETREGLEFTNPPNDPRRKTWIRTKLHRNKIITVSDYEHYIVPGAIVASNIHRRNTGTIDPAAASAWFLFGGYRQMSSKWLCGNSLHTAWLIYKFSIYIFIGLSLPGTEVRFV</sequence>
<evidence type="ECO:0000313" key="2">
    <source>
        <dbReference type="EMBL" id="KAJ5519978.1"/>
    </source>
</evidence>
<evidence type="ECO:0000256" key="1">
    <source>
        <dbReference type="SAM" id="MobiDB-lite"/>
    </source>
</evidence>
<accession>A0A9W9Y537</accession>
<comment type="caution">
    <text evidence="2">The sequence shown here is derived from an EMBL/GenBank/DDBJ whole genome shotgun (WGS) entry which is preliminary data.</text>
</comment>